<evidence type="ECO:0000313" key="2">
    <source>
        <dbReference type="Proteomes" id="UP000777438"/>
    </source>
</evidence>
<gene>
    <name evidence="1" type="ORF">B0T10DRAFT_99348</name>
</gene>
<dbReference type="EMBL" id="JAGPYM010000019">
    <property type="protein sequence ID" value="KAH6885017.1"/>
    <property type="molecule type" value="Genomic_DNA"/>
</dbReference>
<comment type="caution">
    <text evidence="1">The sequence shown here is derived from an EMBL/GenBank/DDBJ whole genome shotgun (WGS) entry which is preliminary data.</text>
</comment>
<name>A0A9P8VYC6_9HYPO</name>
<dbReference type="Proteomes" id="UP000777438">
    <property type="component" value="Unassembled WGS sequence"/>
</dbReference>
<sequence>MYSPYGWPPVGIMRAKDVKLGIQGHLACSHQSRYSHFGLGRSVGRSVLVSSRGACEPSVRTKTSRLLIQGITSRSKMAKLCSRSLLMTGRAYAVQNICVR</sequence>
<accession>A0A9P8VYC6</accession>
<dbReference type="OrthoDB" id="3549294at2759"/>
<dbReference type="AlphaFoldDB" id="A0A9P8VYC6"/>
<reference evidence="1 2" key="1">
    <citation type="journal article" date="2021" name="Nat. Commun.">
        <title>Genetic determinants of endophytism in the Arabidopsis root mycobiome.</title>
        <authorList>
            <person name="Mesny F."/>
            <person name="Miyauchi S."/>
            <person name="Thiergart T."/>
            <person name="Pickel B."/>
            <person name="Atanasova L."/>
            <person name="Karlsson M."/>
            <person name="Huettel B."/>
            <person name="Barry K.W."/>
            <person name="Haridas S."/>
            <person name="Chen C."/>
            <person name="Bauer D."/>
            <person name="Andreopoulos W."/>
            <person name="Pangilinan J."/>
            <person name="LaButti K."/>
            <person name="Riley R."/>
            <person name="Lipzen A."/>
            <person name="Clum A."/>
            <person name="Drula E."/>
            <person name="Henrissat B."/>
            <person name="Kohler A."/>
            <person name="Grigoriev I.V."/>
            <person name="Martin F.M."/>
            <person name="Hacquard S."/>
        </authorList>
    </citation>
    <scope>NUCLEOTIDE SEQUENCE [LARGE SCALE GENOMIC DNA]</scope>
    <source>
        <strain evidence="1 2">MPI-CAGE-CH-0241</strain>
    </source>
</reference>
<evidence type="ECO:0000313" key="1">
    <source>
        <dbReference type="EMBL" id="KAH6885017.1"/>
    </source>
</evidence>
<organism evidence="1 2">
    <name type="scientific">Thelonectria olida</name>
    <dbReference type="NCBI Taxonomy" id="1576542"/>
    <lineage>
        <taxon>Eukaryota</taxon>
        <taxon>Fungi</taxon>
        <taxon>Dikarya</taxon>
        <taxon>Ascomycota</taxon>
        <taxon>Pezizomycotina</taxon>
        <taxon>Sordariomycetes</taxon>
        <taxon>Hypocreomycetidae</taxon>
        <taxon>Hypocreales</taxon>
        <taxon>Nectriaceae</taxon>
        <taxon>Thelonectria</taxon>
    </lineage>
</organism>
<proteinExistence type="predicted"/>
<protein>
    <submittedName>
        <fullName evidence="1">Uncharacterized protein</fullName>
    </submittedName>
</protein>
<keyword evidence="2" id="KW-1185">Reference proteome</keyword>